<dbReference type="InterPro" id="IPR013848">
    <property type="entry name" value="Methylthiotransferase_N"/>
</dbReference>
<feature type="binding site" evidence="9">
    <location>
        <position position="166"/>
    </location>
    <ligand>
        <name>[4Fe-4S] cluster</name>
        <dbReference type="ChEBI" id="CHEBI:49883"/>
        <label>2</label>
        <note>4Fe-4S-S-AdoMet</note>
    </ligand>
</feature>
<dbReference type="InterPro" id="IPR007197">
    <property type="entry name" value="rSAM"/>
</dbReference>
<keyword evidence="7 9" id="KW-0411">Iron-sulfur</keyword>
<evidence type="ECO:0000256" key="7">
    <source>
        <dbReference type="ARBA" id="ARBA00023014"/>
    </source>
</evidence>
<dbReference type="InterPro" id="IPR006463">
    <property type="entry name" value="MiaB_methiolase"/>
</dbReference>
<protein>
    <recommendedName>
        <fullName evidence="8 9">tRNA-2-methylthio-N(6)-dimethylallyladenosine synthase</fullName>
        <ecNumber evidence="8 9">2.8.4.3</ecNumber>
    </recommendedName>
    <alternativeName>
        <fullName evidence="9">(Dimethylallyl)adenosine tRNA methylthiotransferase MiaB</fullName>
    </alternativeName>
    <alternativeName>
        <fullName evidence="9">tRNA-i(6)A37 methylthiotransferase</fullName>
    </alternativeName>
</protein>
<evidence type="ECO:0000313" key="14">
    <source>
        <dbReference type="Proteomes" id="UP000605099"/>
    </source>
</evidence>
<evidence type="ECO:0000256" key="4">
    <source>
        <dbReference type="ARBA" id="ARBA00022691"/>
    </source>
</evidence>
<dbReference type="PROSITE" id="PS01278">
    <property type="entry name" value="MTTASE_RADICAL"/>
    <property type="match status" value="1"/>
</dbReference>
<dbReference type="InterPro" id="IPR002792">
    <property type="entry name" value="TRAM_dom"/>
</dbReference>
<feature type="binding site" evidence="9">
    <location>
        <position position="89"/>
    </location>
    <ligand>
        <name>[4Fe-4S] cluster</name>
        <dbReference type="ChEBI" id="CHEBI:49883"/>
        <label>1</label>
    </ligand>
</feature>
<comment type="similarity">
    <text evidence="9">Belongs to the methylthiotransferase family. MiaB subfamily.</text>
</comment>
<dbReference type="Gene3D" id="3.80.30.20">
    <property type="entry name" value="tm_1862 like domain"/>
    <property type="match status" value="1"/>
</dbReference>
<dbReference type="PROSITE" id="PS51918">
    <property type="entry name" value="RADICAL_SAM"/>
    <property type="match status" value="1"/>
</dbReference>
<dbReference type="Pfam" id="PF00919">
    <property type="entry name" value="UPF0004"/>
    <property type="match status" value="1"/>
</dbReference>
<evidence type="ECO:0000256" key="1">
    <source>
        <dbReference type="ARBA" id="ARBA00003234"/>
    </source>
</evidence>
<keyword evidence="14" id="KW-1185">Reference proteome</keyword>
<dbReference type="PANTHER" id="PTHR43020:SF2">
    <property type="entry name" value="MITOCHONDRIAL TRNA METHYLTHIOTRANSFERASE CDK5RAP1"/>
    <property type="match status" value="1"/>
</dbReference>
<dbReference type="InterPro" id="IPR020612">
    <property type="entry name" value="Methylthiotransferase_CS"/>
</dbReference>
<dbReference type="Pfam" id="PF01938">
    <property type="entry name" value="TRAM"/>
    <property type="match status" value="1"/>
</dbReference>
<feature type="domain" description="Radical SAM core" evidence="12">
    <location>
        <begin position="148"/>
        <end position="380"/>
    </location>
</feature>
<dbReference type="SFLD" id="SFLDS00029">
    <property type="entry name" value="Radical_SAM"/>
    <property type="match status" value="1"/>
</dbReference>
<dbReference type="EC" id="2.8.4.3" evidence="8 9"/>
<dbReference type="HAMAP" id="MF_01864">
    <property type="entry name" value="tRNA_metthiotr_MiaB"/>
    <property type="match status" value="1"/>
</dbReference>
<evidence type="ECO:0000256" key="2">
    <source>
        <dbReference type="ARBA" id="ARBA00022485"/>
    </source>
</evidence>
<organism evidence="13 14">
    <name type="scientific">Novosphingobium indicum</name>
    <dbReference type="NCBI Taxonomy" id="462949"/>
    <lineage>
        <taxon>Bacteria</taxon>
        <taxon>Pseudomonadati</taxon>
        <taxon>Pseudomonadota</taxon>
        <taxon>Alphaproteobacteria</taxon>
        <taxon>Sphingomonadales</taxon>
        <taxon>Sphingomonadaceae</taxon>
        <taxon>Novosphingobium</taxon>
    </lineage>
</organism>
<evidence type="ECO:0000256" key="6">
    <source>
        <dbReference type="ARBA" id="ARBA00023004"/>
    </source>
</evidence>
<dbReference type="Proteomes" id="UP000605099">
    <property type="component" value="Unassembled WGS sequence"/>
</dbReference>
<dbReference type="PANTHER" id="PTHR43020">
    <property type="entry name" value="CDK5 REGULATORY SUBUNIT-ASSOCIATED PROTEIN 1"/>
    <property type="match status" value="1"/>
</dbReference>
<evidence type="ECO:0000259" key="11">
    <source>
        <dbReference type="PROSITE" id="PS51449"/>
    </source>
</evidence>
<comment type="cofactor">
    <cofactor evidence="9">
        <name>[4Fe-4S] cluster</name>
        <dbReference type="ChEBI" id="CHEBI:49883"/>
    </cofactor>
    <text evidence="9">Binds 2 [4Fe-4S] clusters. One cluster is coordinated with 3 cysteines and an exchangeable S-adenosyl-L-methionine.</text>
</comment>
<dbReference type="NCBIfam" id="TIGR00089">
    <property type="entry name" value="MiaB/RimO family radical SAM methylthiotransferase"/>
    <property type="match status" value="1"/>
</dbReference>
<feature type="binding site" evidence="9">
    <location>
        <position position="162"/>
    </location>
    <ligand>
        <name>[4Fe-4S] cluster</name>
        <dbReference type="ChEBI" id="CHEBI:49883"/>
        <label>2</label>
        <note>4Fe-4S-S-AdoMet</note>
    </ligand>
</feature>
<accession>A0ABQ2JTT7</accession>
<dbReference type="PROSITE" id="PS51449">
    <property type="entry name" value="MTTASE_N"/>
    <property type="match status" value="1"/>
</dbReference>
<evidence type="ECO:0000313" key="13">
    <source>
        <dbReference type="EMBL" id="GGN53940.1"/>
    </source>
</evidence>
<feature type="binding site" evidence="9">
    <location>
        <position position="169"/>
    </location>
    <ligand>
        <name>[4Fe-4S] cluster</name>
        <dbReference type="ChEBI" id="CHEBI:49883"/>
        <label>2</label>
        <note>4Fe-4S-S-AdoMet</note>
    </ligand>
</feature>
<keyword evidence="5 9" id="KW-0479">Metal-binding</keyword>
<keyword evidence="9" id="KW-0819">tRNA processing</keyword>
<dbReference type="Pfam" id="PF04055">
    <property type="entry name" value="Radical_SAM"/>
    <property type="match status" value="1"/>
</dbReference>
<feature type="binding site" evidence="9">
    <location>
        <position position="17"/>
    </location>
    <ligand>
        <name>[4Fe-4S] cluster</name>
        <dbReference type="ChEBI" id="CHEBI:49883"/>
        <label>1</label>
    </ligand>
</feature>
<evidence type="ECO:0000256" key="8">
    <source>
        <dbReference type="ARBA" id="ARBA00033765"/>
    </source>
</evidence>
<dbReference type="PROSITE" id="PS50926">
    <property type="entry name" value="TRAM"/>
    <property type="match status" value="1"/>
</dbReference>
<comment type="subunit">
    <text evidence="9">Monomer.</text>
</comment>
<dbReference type="SFLD" id="SFLDF00273">
    <property type="entry name" value="(dimethylallyl)adenosine_tRNA"/>
    <property type="match status" value="1"/>
</dbReference>
<evidence type="ECO:0000256" key="5">
    <source>
        <dbReference type="ARBA" id="ARBA00022723"/>
    </source>
</evidence>
<dbReference type="CDD" id="cd01335">
    <property type="entry name" value="Radical_SAM"/>
    <property type="match status" value="1"/>
</dbReference>
<dbReference type="RefSeq" id="WP_188820628.1">
    <property type="nucleotide sequence ID" value="NZ_BMLK01000013.1"/>
</dbReference>
<gene>
    <name evidence="9 13" type="primary">miaB</name>
    <name evidence="13" type="ORF">GCM10011349_29080</name>
</gene>
<evidence type="ECO:0000259" key="12">
    <source>
        <dbReference type="PROSITE" id="PS51918"/>
    </source>
</evidence>
<comment type="catalytic activity">
    <reaction evidence="9">
        <text>N(6)-dimethylallyladenosine(37) in tRNA + (sulfur carrier)-SH + AH2 + 2 S-adenosyl-L-methionine = 2-methylsulfanyl-N(6)-dimethylallyladenosine(37) in tRNA + (sulfur carrier)-H + 5'-deoxyadenosine + L-methionine + A + S-adenosyl-L-homocysteine + 2 H(+)</text>
        <dbReference type="Rhea" id="RHEA:37067"/>
        <dbReference type="Rhea" id="RHEA-COMP:10375"/>
        <dbReference type="Rhea" id="RHEA-COMP:10376"/>
        <dbReference type="Rhea" id="RHEA-COMP:14737"/>
        <dbReference type="Rhea" id="RHEA-COMP:14739"/>
        <dbReference type="ChEBI" id="CHEBI:13193"/>
        <dbReference type="ChEBI" id="CHEBI:15378"/>
        <dbReference type="ChEBI" id="CHEBI:17319"/>
        <dbReference type="ChEBI" id="CHEBI:17499"/>
        <dbReference type="ChEBI" id="CHEBI:29917"/>
        <dbReference type="ChEBI" id="CHEBI:57844"/>
        <dbReference type="ChEBI" id="CHEBI:57856"/>
        <dbReference type="ChEBI" id="CHEBI:59789"/>
        <dbReference type="ChEBI" id="CHEBI:64428"/>
        <dbReference type="ChEBI" id="CHEBI:74415"/>
        <dbReference type="ChEBI" id="CHEBI:74417"/>
        <dbReference type="EC" id="2.8.4.3"/>
    </reaction>
</comment>
<dbReference type="Gene3D" id="3.40.50.12160">
    <property type="entry name" value="Methylthiotransferase, N-terminal domain"/>
    <property type="match status" value="1"/>
</dbReference>
<dbReference type="SFLD" id="SFLDG01061">
    <property type="entry name" value="methylthiotransferase"/>
    <property type="match status" value="1"/>
</dbReference>
<keyword evidence="6 9" id="KW-0408">Iron</keyword>
<evidence type="ECO:0000256" key="3">
    <source>
        <dbReference type="ARBA" id="ARBA00022679"/>
    </source>
</evidence>
<dbReference type="InterPro" id="IPR005839">
    <property type="entry name" value="Methylthiotransferase"/>
</dbReference>
<name>A0ABQ2JTT7_9SPHN</name>
<dbReference type="InterPro" id="IPR006638">
    <property type="entry name" value="Elp3/MiaA/NifB-like_rSAM"/>
</dbReference>
<feature type="binding site" evidence="9">
    <location>
        <position position="53"/>
    </location>
    <ligand>
        <name>[4Fe-4S] cluster</name>
        <dbReference type="ChEBI" id="CHEBI:49883"/>
        <label>1</label>
    </ligand>
</feature>
<proteinExistence type="inferred from homology"/>
<evidence type="ECO:0000259" key="10">
    <source>
        <dbReference type="PROSITE" id="PS50926"/>
    </source>
</evidence>
<evidence type="ECO:0000256" key="9">
    <source>
        <dbReference type="HAMAP-Rule" id="MF_01864"/>
    </source>
</evidence>
<dbReference type="SMART" id="SM00729">
    <property type="entry name" value="Elp3"/>
    <property type="match status" value="1"/>
</dbReference>
<keyword evidence="4 9" id="KW-0949">S-adenosyl-L-methionine</keyword>
<sequence>MRPTQNPKTYRVKSFGCQMNVYDGDRMAELLAEQGITPAPEGEQADLVVLNTCHIREKAAEKVYSDIGRIVKDWDGEDGSSPLIAVAGCVAQAEGEEIMARAPAVTMVVGPQAYHRLPDMLREATSGKRVTDTDMPAETKFDALPKRRRSGPTAFLTVQEGCDKFCTYCVVPYTRGAEVSRPHADLVEEAKRLVDGGAREITLLGQNVNAWTGENARGQPVGLDGLIRELAEIPDLARIRYTTSHPNDMTEGLIAAHGEIAKLMPFLHLPVQAGNDRVLKAMNRSHTVESYLRILEQVRAVRPDIALSGDFIVGFPGETDAEFEDTLGLVEAVGYAQCFSFKYSPRPGTPAATMDDQIAAAVMDERLQRLQAALNRDQLAFNKASVGKTCEVLVERKGKHPGQWLGKSPWLQSVHFTGEAQIGDLVRVELAEAGPNSISARLLETAAA</sequence>
<dbReference type="EMBL" id="BMLK01000013">
    <property type="protein sequence ID" value="GGN53940.1"/>
    <property type="molecule type" value="Genomic_DNA"/>
</dbReference>
<dbReference type="InterPro" id="IPR058240">
    <property type="entry name" value="rSAM_sf"/>
</dbReference>
<dbReference type="InterPro" id="IPR038135">
    <property type="entry name" value="Methylthiotransferase_N_sf"/>
</dbReference>
<keyword evidence="3 9" id="KW-0808">Transferase</keyword>
<reference evidence="14" key="1">
    <citation type="journal article" date="2019" name="Int. J. Syst. Evol. Microbiol.">
        <title>The Global Catalogue of Microorganisms (GCM) 10K type strain sequencing project: providing services to taxonomists for standard genome sequencing and annotation.</title>
        <authorList>
            <consortium name="The Broad Institute Genomics Platform"/>
            <consortium name="The Broad Institute Genome Sequencing Center for Infectious Disease"/>
            <person name="Wu L."/>
            <person name="Ma J."/>
        </authorList>
    </citation>
    <scope>NUCLEOTIDE SEQUENCE [LARGE SCALE GENOMIC DNA]</scope>
    <source>
        <strain evidence="14">CGMCC 1.6784</strain>
    </source>
</reference>
<keyword evidence="2 9" id="KW-0004">4Fe-4S</keyword>
<dbReference type="NCBIfam" id="TIGR01574">
    <property type="entry name" value="miaB-methiolase"/>
    <property type="match status" value="1"/>
</dbReference>
<comment type="function">
    <text evidence="1 9">Catalyzes the methylthiolation of N6-(dimethylallyl)adenosine (i(6)A), leading to the formation of 2-methylthio-N6-(dimethylallyl)adenosine (ms(2)i(6)A) at position 37 in tRNAs that read codons beginning with uridine.</text>
</comment>
<comment type="caution">
    <text evidence="13">The sequence shown here is derived from an EMBL/GenBank/DDBJ whole genome shotgun (WGS) entry which is preliminary data.</text>
</comment>
<feature type="domain" description="MTTase N-terminal" evidence="11">
    <location>
        <begin position="8"/>
        <end position="126"/>
    </location>
</feature>
<dbReference type="SUPFAM" id="SSF102114">
    <property type="entry name" value="Radical SAM enzymes"/>
    <property type="match status" value="1"/>
</dbReference>
<dbReference type="SFLD" id="SFLDG01082">
    <property type="entry name" value="B12-binding_domain_containing"/>
    <property type="match status" value="1"/>
</dbReference>
<feature type="domain" description="TRAM" evidence="10">
    <location>
        <begin position="383"/>
        <end position="444"/>
    </location>
</feature>
<dbReference type="InterPro" id="IPR023404">
    <property type="entry name" value="rSAM_horseshoe"/>
</dbReference>
<keyword evidence="9" id="KW-0963">Cytoplasm</keyword>
<comment type="subcellular location">
    <subcellularLocation>
        <location evidence="9">Cytoplasm</location>
    </subcellularLocation>
</comment>